<evidence type="ECO:0000256" key="1">
    <source>
        <dbReference type="ARBA" id="ARBA00022801"/>
    </source>
</evidence>
<sequence length="168" mass="20053">MSKRSSEHSWMYRPQHYIDKSHFNIRNSTEEKVCRSGIVFIKKHEYAEEVKFLVVRGKESGIWSFPKGRKQEDEIDEICAIREVFEETGIKIENLNDKTKFKVGRNTYFIIEVDNLDDYNEFNITDTFEVDLVEWKSVNELRKLDCNKDIRAVLSYPIKKMGYHNLLF</sequence>
<name>A0A6C0DKJ6_9ZZZZ</name>
<dbReference type="AlphaFoldDB" id="A0A6C0DKJ6"/>
<dbReference type="EMBL" id="MN739627">
    <property type="protein sequence ID" value="QHT16814.1"/>
    <property type="molecule type" value="Genomic_DNA"/>
</dbReference>
<dbReference type="PROSITE" id="PS00893">
    <property type="entry name" value="NUDIX_BOX"/>
    <property type="match status" value="1"/>
</dbReference>
<dbReference type="PROSITE" id="PS51462">
    <property type="entry name" value="NUDIX"/>
    <property type="match status" value="1"/>
</dbReference>
<dbReference type="InterPro" id="IPR000086">
    <property type="entry name" value="NUDIX_hydrolase_dom"/>
</dbReference>
<dbReference type="PANTHER" id="PTHR23114">
    <property type="entry name" value="M7GPPPN-MRNA HYDROLASE"/>
    <property type="match status" value="1"/>
</dbReference>
<dbReference type="SUPFAM" id="SSF55811">
    <property type="entry name" value="Nudix"/>
    <property type="match status" value="1"/>
</dbReference>
<reference evidence="3" key="1">
    <citation type="journal article" date="2020" name="Nature">
        <title>Giant virus diversity and host interactions through global metagenomics.</title>
        <authorList>
            <person name="Schulz F."/>
            <person name="Roux S."/>
            <person name="Paez-Espino D."/>
            <person name="Jungbluth S."/>
            <person name="Walsh D.A."/>
            <person name="Denef V.J."/>
            <person name="McMahon K.D."/>
            <person name="Konstantinidis K.T."/>
            <person name="Eloe-Fadrosh E.A."/>
            <person name="Kyrpides N.C."/>
            <person name="Woyke T."/>
        </authorList>
    </citation>
    <scope>NUCLEOTIDE SEQUENCE</scope>
    <source>
        <strain evidence="3">GVMAG-M-3300023174-207</strain>
    </source>
</reference>
<dbReference type="GO" id="GO:0000290">
    <property type="term" value="P:deadenylation-dependent decapping of nuclear-transcribed mRNA"/>
    <property type="evidence" value="ECO:0007669"/>
    <property type="project" value="TreeGrafter"/>
</dbReference>
<dbReference type="InterPro" id="IPR015797">
    <property type="entry name" value="NUDIX_hydrolase-like_dom_sf"/>
</dbReference>
<dbReference type="Pfam" id="PF00293">
    <property type="entry name" value="NUDIX"/>
    <property type="match status" value="1"/>
</dbReference>
<dbReference type="Gene3D" id="3.90.79.10">
    <property type="entry name" value="Nucleoside Triphosphate Pyrophosphohydrolase"/>
    <property type="match status" value="1"/>
</dbReference>
<dbReference type="GO" id="GO:0016787">
    <property type="term" value="F:hydrolase activity"/>
    <property type="evidence" value="ECO:0007669"/>
    <property type="project" value="UniProtKB-KW"/>
</dbReference>
<evidence type="ECO:0000313" key="3">
    <source>
        <dbReference type="EMBL" id="QHT16814.1"/>
    </source>
</evidence>
<keyword evidence="1" id="KW-0378">Hydrolase</keyword>
<accession>A0A6C0DKJ6</accession>
<proteinExistence type="predicted"/>
<protein>
    <recommendedName>
        <fullName evidence="2">Nudix hydrolase domain-containing protein</fullName>
    </recommendedName>
</protein>
<feature type="domain" description="Nudix hydrolase" evidence="2">
    <location>
        <begin position="31"/>
        <end position="159"/>
    </location>
</feature>
<evidence type="ECO:0000259" key="2">
    <source>
        <dbReference type="PROSITE" id="PS51462"/>
    </source>
</evidence>
<dbReference type="GO" id="GO:0000932">
    <property type="term" value="C:P-body"/>
    <property type="evidence" value="ECO:0007669"/>
    <property type="project" value="TreeGrafter"/>
</dbReference>
<dbReference type="InterPro" id="IPR020084">
    <property type="entry name" value="NUDIX_hydrolase_CS"/>
</dbReference>
<organism evidence="3">
    <name type="scientific">viral metagenome</name>
    <dbReference type="NCBI Taxonomy" id="1070528"/>
    <lineage>
        <taxon>unclassified sequences</taxon>
        <taxon>metagenomes</taxon>
        <taxon>organismal metagenomes</taxon>
    </lineage>
</organism>
<dbReference type="PANTHER" id="PTHR23114:SF17">
    <property type="entry name" value="M7GPPPN-MRNA HYDROLASE"/>
    <property type="match status" value="1"/>
</dbReference>